<dbReference type="AlphaFoldDB" id="A0AAU9JK99"/>
<evidence type="ECO:0008006" key="4">
    <source>
        <dbReference type="Google" id="ProtNLM"/>
    </source>
</evidence>
<feature type="region of interest" description="Disordered" evidence="1">
    <location>
        <begin position="105"/>
        <end position="126"/>
    </location>
</feature>
<evidence type="ECO:0000313" key="3">
    <source>
        <dbReference type="Proteomes" id="UP001162131"/>
    </source>
</evidence>
<name>A0AAU9JK99_9CILI</name>
<gene>
    <name evidence="2" type="ORF">BSTOLATCC_MIC40515</name>
</gene>
<comment type="caution">
    <text evidence="2">The sequence shown here is derived from an EMBL/GenBank/DDBJ whole genome shotgun (WGS) entry which is preliminary data.</text>
</comment>
<sequence>MGSTQGKEEVNCIIRKTLNKTAKEKPKHRRIVTSPTSPNKISLKLDPPSLFLPKNHQEKPTHDNSQSQPKFSHNYTKSEKNAILPEIKVSQVSSKVNIRFHIRSSKKIKSHPNSKIGSPKETSNKNPNFEEALLKFMHKSGNINPVFKELYDSNTKQSDPNILGNSRLSGDGQTSPVLNKTALKSFSSSKPIKSYSLPADMPEQKKVKIFDTGLESKKSLNVEARNELENPSMIFDNLDLHKISQRRKSLEINVEGEIIKRRRGSFQINFIESTEKA</sequence>
<organism evidence="2 3">
    <name type="scientific">Blepharisma stoltei</name>
    <dbReference type="NCBI Taxonomy" id="1481888"/>
    <lineage>
        <taxon>Eukaryota</taxon>
        <taxon>Sar</taxon>
        <taxon>Alveolata</taxon>
        <taxon>Ciliophora</taxon>
        <taxon>Postciliodesmatophora</taxon>
        <taxon>Heterotrichea</taxon>
        <taxon>Heterotrichida</taxon>
        <taxon>Blepharismidae</taxon>
        <taxon>Blepharisma</taxon>
    </lineage>
</organism>
<dbReference type="EMBL" id="CAJZBQ010000040">
    <property type="protein sequence ID" value="CAG9326075.1"/>
    <property type="molecule type" value="Genomic_DNA"/>
</dbReference>
<keyword evidence="3" id="KW-1185">Reference proteome</keyword>
<feature type="compositionally biased region" description="Polar residues" evidence="1">
    <location>
        <begin position="63"/>
        <end position="75"/>
    </location>
</feature>
<proteinExistence type="predicted"/>
<evidence type="ECO:0000256" key="1">
    <source>
        <dbReference type="SAM" id="MobiDB-lite"/>
    </source>
</evidence>
<reference evidence="2" key="1">
    <citation type="submission" date="2021-09" db="EMBL/GenBank/DDBJ databases">
        <authorList>
            <consortium name="AG Swart"/>
            <person name="Singh M."/>
            <person name="Singh A."/>
            <person name="Seah K."/>
            <person name="Emmerich C."/>
        </authorList>
    </citation>
    <scope>NUCLEOTIDE SEQUENCE</scope>
    <source>
        <strain evidence="2">ATCC30299</strain>
    </source>
</reference>
<evidence type="ECO:0000313" key="2">
    <source>
        <dbReference type="EMBL" id="CAG9326075.1"/>
    </source>
</evidence>
<feature type="compositionally biased region" description="Polar residues" evidence="1">
    <location>
        <begin position="113"/>
        <end position="126"/>
    </location>
</feature>
<accession>A0AAU9JK99</accession>
<feature type="region of interest" description="Disordered" evidence="1">
    <location>
        <begin position="19"/>
        <end position="76"/>
    </location>
</feature>
<feature type="region of interest" description="Disordered" evidence="1">
    <location>
        <begin position="155"/>
        <end position="175"/>
    </location>
</feature>
<protein>
    <recommendedName>
        <fullName evidence="4">Exophilin 5</fullName>
    </recommendedName>
</protein>
<dbReference type="Proteomes" id="UP001162131">
    <property type="component" value="Unassembled WGS sequence"/>
</dbReference>